<feature type="compositionally biased region" description="Low complexity" evidence="1">
    <location>
        <begin position="23"/>
        <end position="38"/>
    </location>
</feature>
<evidence type="ECO:0000313" key="3">
    <source>
        <dbReference type="Proteomes" id="UP001059596"/>
    </source>
</evidence>
<feature type="non-terminal residue" evidence="2">
    <location>
        <position position="136"/>
    </location>
</feature>
<evidence type="ECO:0000313" key="2">
    <source>
        <dbReference type="EMBL" id="KAI8035265.1"/>
    </source>
</evidence>
<sequence length="136" mass="15790">GRETASETRRLAGQKTDDDRQQQRQQRQQKQQKQQQESQKQKLLKSLRIPIPMRPSCVYMHAEEPGNAQSPSHHSSPLPVRRSPLPASNIQHPAPRSWQSNGQRWTMTFTPFERAKTDKSNASRFQFQFPLRSIST</sequence>
<dbReference type="EMBL" id="JAMKOV010000040">
    <property type="protein sequence ID" value="KAI8035265.1"/>
    <property type="molecule type" value="Genomic_DNA"/>
</dbReference>
<dbReference type="Proteomes" id="UP001059596">
    <property type="component" value="Unassembled WGS sequence"/>
</dbReference>
<accession>A0A9P9YEJ6</accession>
<protein>
    <submittedName>
        <fullName evidence="2">Uncharacterized protein</fullName>
    </submittedName>
</protein>
<feature type="region of interest" description="Disordered" evidence="1">
    <location>
        <begin position="1"/>
        <end position="103"/>
    </location>
</feature>
<name>A0A9P9YEJ6_9MUSC</name>
<evidence type="ECO:0000256" key="1">
    <source>
        <dbReference type="SAM" id="MobiDB-lite"/>
    </source>
</evidence>
<keyword evidence="3" id="KW-1185">Reference proteome</keyword>
<gene>
    <name evidence="2" type="ORF">M5D96_011922</name>
</gene>
<organism evidence="2 3">
    <name type="scientific">Drosophila gunungcola</name>
    <name type="common">fruit fly</name>
    <dbReference type="NCBI Taxonomy" id="103775"/>
    <lineage>
        <taxon>Eukaryota</taxon>
        <taxon>Metazoa</taxon>
        <taxon>Ecdysozoa</taxon>
        <taxon>Arthropoda</taxon>
        <taxon>Hexapoda</taxon>
        <taxon>Insecta</taxon>
        <taxon>Pterygota</taxon>
        <taxon>Neoptera</taxon>
        <taxon>Endopterygota</taxon>
        <taxon>Diptera</taxon>
        <taxon>Brachycera</taxon>
        <taxon>Muscomorpha</taxon>
        <taxon>Ephydroidea</taxon>
        <taxon>Drosophilidae</taxon>
        <taxon>Drosophila</taxon>
        <taxon>Sophophora</taxon>
    </lineage>
</organism>
<feature type="compositionally biased region" description="Low complexity" evidence="1">
    <location>
        <begin position="70"/>
        <end position="86"/>
    </location>
</feature>
<proteinExistence type="predicted"/>
<comment type="caution">
    <text evidence="2">The sequence shown here is derived from an EMBL/GenBank/DDBJ whole genome shotgun (WGS) entry which is preliminary data.</text>
</comment>
<dbReference type="AlphaFoldDB" id="A0A9P9YEJ6"/>
<reference evidence="2" key="1">
    <citation type="journal article" date="2023" name="Genome Biol. Evol.">
        <title>Long-read-based Genome Assembly of Drosophila gunungcola Reveals Fewer Chemosensory Genes in Flower-breeding Species.</title>
        <authorList>
            <person name="Negi A."/>
            <person name="Liao B.Y."/>
            <person name="Yeh S.D."/>
        </authorList>
    </citation>
    <scope>NUCLEOTIDE SEQUENCE</scope>
    <source>
        <strain evidence="2">Sukarami</strain>
    </source>
</reference>
<feature type="compositionally biased region" description="Basic and acidic residues" evidence="1">
    <location>
        <begin position="1"/>
        <end position="22"/>
    </location>
</feature>